<dbReference type="Proteomes" id="UP000315534">
    <property type="component" value="Unassembled WGS sequence"/>
</dbReference>
<comment type="caution">
    <text evidence="1">The sequence shown here is derived from an EMBL/GenBank/DDBJ whole genome shotgun (WGS) entry which is preliminary data.</text>
</comment>
<dbReference type="InterPro" id="IPR039065">
    <property type="entry name" value="AcoX-like"/>
</dbReference>
<dbReference type="PANTHER" id="PTHR40697:SF2">
    <property type="entry name" value="ATP-NAD KINASE-RELATED"/>
    <property type="match status" value="1"/>
</dbReference>
<reference evidence="1 2" key="1">
    <citation type="submission" date="2019-03" db="EMBL/GenBank/DDBJ databases">
        <title>Metabolic potential of uncultured bacteria and archaea associated with petroleum seepage in deep-sea sediments.</title>
        <authorList>
            <person name="Dong X."/>
            <person name="Hubert C."/>
        </authorList>
    </citation>
    <scope>NUCLEOTIDE SEQUENCE [LARGE SCALE GENOMIC DNA]</scope>
    <source>
        <strain evidence="1">E29_bin36</strain>
    </source>
</reference>
<dbReference type="AlphaFoldDB" id="A0A523XER6"/>
<feature type="non-terminal residue" evidence="1">
    <location>
        <position position="1"/>
    </location>
</feature>
<evidence type="ECO:0000313" key="2">
    <source>
        <dbReference type="Proteomes" id="UP000315534"/>
    </source>
</evidence>
<dbReference type="Pfam" id="PF20143">
    <property type="entry name" value="NAD_kinase_C"/>
    <property type="match status" value="1"/>
</dbReference>
<gene>
    <name evidence="1" type="ORF">E3J38_09465</name>
</gene>
<protein>
    <submittedName>
        <fullName evidence="1">ATP-NAD kinase</fullName>
    </submittedName>
</protein>
<accession>A0A523XER6</accession>
<dbReference type="GO" id="GO:0016301">
    <property type="term" value="F:kinase activity"/>
    <property type="evidence" value="ECO:0007669"/>
    <property type="project" value="UniProtKB-KW"/>
</dbReference>
<dbReference type="EMBL" id="SOIP01000544">
    <property type="protein sequence ID" value="TET77760.1"/>
    <property type="molecule type" value="Genomic_DNA"/>
</dbReference>
<dbReference type="PANTHER" id="PTHR40697">
    <property type="entry name" value="ACETOIN CATABOLISM PROTEIN X"/>
    <property type="match status" value="1"/>
</dbReference>
<keyword evidence="1" id="KW-0418">Kinase</keyword>
<sequence>IAGKKVKIVVTVIGGQGYIFGRGNQQISPRVIREVGKGNLIVVSTQSKLVSLNGPLLVDTGDYELDESLSGYIRVITGYNEESVWKVEY</sequence>
<evidence type="ECO:0000313" key="1">
    <source>
        <dbReference type="EMBL" id="TET77760.1"/>
    </source>
</evidence>
<proteinExistence type="predicted"/>
<keyword evidence="1" id="KW-0808">Transferase</keyword>
<organism evidence="1 2">
    <name type="scientific">candidate division TA06 bacterium</name>
    <dbReference type="NCBI Taxonomy" id="2250710"/>
    <lineage>
        <taxon>Bacteria</taxon>
        <taxon>Bacteria division TA06</taxon>
    </lineage>
</organism>
<name>A0A523XER6_UNCT6</name>